<feature type="domain" description="FHA" evidence="1">
    <location>
        <begin position="83"/>
        <end position="142"/>
    </location>
</feature>
<dbReference type="InterPro" id="IPR008984">
    <property type="entry name" value="SMAD_FHA_dom_sf"/>
</dbReference>
<organism evidence="2 3">
    <name type="scientific">Runella aurantiaca</name>
    <dbReference type="NCBI Taxonomy" id="2282308"/>
    <lineage>
        <taxon>Bacteria</taxon>
        <taxon>Pseudomonadati</taxon>
        <taxon>Bacteroidota</taxon>
        <taxon>Cytophagia</taxon>
        <taxon>Cytophagales</taxon>
        <taxon>Spirosomataceae</taxon>
        <taxon>Runella</taxon>
    </lineage>
</organism>
<dbReference type="SMART" id="SM00240">
    <property type="entry name" value="FHA"/>
    <property type="match status" value="1"/>
</dbReference>
<sequence length="195" mass="21513">MIVPCTQCQAKLKLDETKLKPGSYTITCPKCQTKNKAVIAAPEPEPSKESLLTNEAPTTEVGWLVVHDENTAPQTHPLKLGKNVVGRLSESKPCDVMIDTEDLRMSRNHSIVEVAIKPNGQYEYLIYDCGSTNGTYINSDTSKKLTEYDLLYLRDGDTIQMGRTKMVLKTQKVVPNAAKAAQVVGKQGFNKTVIV</sequence>
<dbReference type="CDD" id="cd00060">
    <property type="entry name" value="FHA"/>
    <property type="match status" value="1"/>
</dbReference>
<proteinExistence type="predicted"/>
<dbReference type="PROSITE" id="PS50006">
    <property type="entry name" value="FHA_DOMAIN"/>
    <property type="match status" value="1"/>
</dbReference>
<dbReference type="Pfam" id="PF00498">
    <property type="entry name" value="FHA"/>
    <property type="match status" value="1"/>
</dbReference>
<dbReference type="Gene3D" id="2.60.200.20">
    <property type="match status" value="1"/>
</dbReference>
<dbReference type="InterPro" id="IPR011723">
    <property type="entry name" value="Znf/thioredoxin_put"/>
</dbReference>
<gene>
    <name evidence="2" type="ORF">DVG78_03475</name>
</gene>
<evidence type="ECO:0000313" key="3">
    <source>
        <dbReference type="Proteomes" id="UP000253141"/>
    </source>
</evidence>
<dbReference type="RefSeq" id="WP_114460023.1">
    <property type="nucleotide sequence ID" value="NZ_QPIW01000002.1"/>
</dbReference>
<comment type="caution">
    <text evidence="2">The sequence shown here is derived from an EMBL/GenBank/DDBJ whole genome shotgun (WGS) entry which is preliminary data.</text>
</comment>
<dbReference type="Proteomes" id="UP000253141">
    <property type="component" value="Unassembled WGS sequence"/>
</dbReference>
<name>A0A369ICF0_9BACT</name>
<accession>A0A369ICF0</accession>
<protein>
    <submittedName>
        <fullName evidence="2">FHA domain-containing protein</fullName>
    </submittedName>
</protein>
<evidence type="ECO:0000259" key="1">
    <source>
        <dbReference type="PROSITE" id="PS50006"/>
    </source>
</evidence>
<dbReference type="Pfam" id="PF13717">
    <property type="entry name" value="Zn_ribbon_4"/>
    <property type="match status" value="1"/>
</dbReference>
<dbReference type="AlphaFoldDB" id="A0A369ICF0"/>
<reference evidence="2 3" key="1">
    <citation type="submission" date="2018-07" db="EMBL/GenBank/DDBJ databases">
        <title>Genome analysis of Runella aurantiaca.</title>
        <authorList>
            <person name="Yang X."/>
        </authorList>
    </citation>
    <scope>NUCLEOTIDE SEQUENCE [LARGE SCALE GENOMIC DNA]</scope>
    <source>
        <strain evidence="2 3">YX9</strain>
    </source>
</reference>
<evidence type="ECO:0000313" key="2">
    <source>
        <dbReference type="EMBL" id="RDB07449.1"/>
    </source>
</evidence>
<dbReference type="SUPFAM" id="SSF49879">
    <property type="entry name" value="SMAD/FHA domain"/>
    <property type="match status" value="1"/>
</dbReference>
<keyword evidence="3" id="KW-1185">Reference proteome</keyword>
<dbReference type="InterPro" id="IPR000253">
    <property type="entry name" value="FHA_dom"/>
</dbReference>
<dbReference type="OrthoDB" id="949044at2"/>
<dbReference type="EMBL" id="QPIW01000002">
    <property type="protein sequence ID" value="RDB07449.1"/>
    <property type="molecule type" value="Genomic_DNA"/>
</dbReference>